<protein>
    <submittedName>
        <fullName evidence="6">ABC transporter ATP-binding protein</fullName>
    </submittedName>
</protein>
<evidence type="ECO:0000256" key="4">
    <source>
        <dbReference type="ARBA" id="ARBA00022840"/>
    </source>
</evidence>
<name>A0A0A1H0X2_9LACO</name>
<dbReference type="InterPro" id="IPR050763">
    <property type="entry name" value="ABC_transporter_ATP-binding"/>
</dbReference>
<dbReference type="InterPro" id="IPR003439">
    <property type="entry name" value="ABC_transporter-like_ATP-bd"/>
</dbReference>
<feature type="domain" description="ABC transporter" evidence="5">
    <location>
        <begin position="3"/>
        <end position="220"/>
    </location>
</feature>
<geneLocation type="plasmid" evidence="7">
    <name>pLOOC260-2 DNA</name>
</geneLocation>
<evidence type="ECO:0000256" key="1">
    <source>
        <dbReference type="ARBA" id="ARBA00005417"/>
    </source>
</evidence>
<dbReference type="KEGG" id="lho:LOOC260_300310"/>
<dbReference type="HOGENOM" id="CLU_000604_1_2_9"/>
<evidence type="ECO:0000313" key="6">
    <source>
        <dbReference type="EMBL" id="BAP86904.1"/>
    </source>
</evidence>
<dbReference type="Proteomes" id="UP000031620">
    <property type="component" value="Plasmid pLOOC260-2"/>
</dbReference>
<dbReference type="RefSeq" id="WP_041095842.1">
    <property type="nucleotide sequence ID" value="NZ_AP014682.1"/>
</dbReference>
<dbReference type="SMART" id="SM00382">
    <property type="entry name" value="AAA"/>
    <property type="match status" value="1"/>
</dbReference>
<proteinExistence type="inferred from homology"/>
<evidence type="ECO:0000256" key="3">
    <source>
        <dbReference type="ARBA" id="ARBA00022741"/>
    </source>
</evidence>
<accession>A0A0A1H0X2</accession>
<dbReference type="GO" id="GO:0016887">
    <property type="term" value="F:ATP hydrolysis activity"/>
    <property type="evidence" value="ECO:0007669"/>
    <property type="project" value="InterPro"/>
</dbReference>
<comment type="similarity">
    <text evidence="1">Belongs to the ABC transporter superfamily.</text>
</comment>
<sequence length="287" mass="32075">MIIQTKGLTKTYQSKVVVDHIDLAIKEGSLTALLGPNGAGKTTTISMLTKILNPTSGMIKMKPDIKISMVFQQSILDNDLTVMENLSIRNKLYKEAKSNHIDALIQKIGLTEFINQKYGRLSGGQRRRVYIARALLNQPDIIFLDEPTTGLDIQTRSAIWKLLHSLQSQNNLTIILTTHYLEEADNADEVYIIDHGKIIASGSADEIKTQNSSSKLVIVSEQADQLMALIPSKIIHTQINHKTICLKANSDEALSLLLKFRSFIKTFTYQEGTMDDAFLSLTGRKMR</sequence>
<dbReference type="PANTHER" id="PTHR42711">
    <property type="entry name" value="ABC TRANSPORTER ATP-BINDING PROTEIN"/>
    <property type="match status" value="1"/>
</dbReference>
<dbReference type="AlphaFoldDB" id="A0A0A1H0X2"/>
<organism evidence="6 7">
    <name type="scientific">Paucilactobacillus hokkaidonensis JCM 18461</name>
    <dbReference type="NCBI Taxonomy" id="1291742"/>
    <lineage>
        <taxon>Bacteria</taxon>
        <taxon>Bacillati</taxon>
        <taxon>Bacillota</taxon>
        <taxon>Bacilli</taxon>
        <taxon>Lactobacillales</taxon>
        <taxon>Lactobacillaceae</taxon>
        <taxon>Paucilactobacillus</taxon>
    </lineage>
</organism>
<dbReference type="InterPro" id="IPR003593">
    <property type="entry name" value="AAA+_ATPase"/>
</dbReference>
<dbReference type="InterPro" id="IPR027417">
    <property type="entry name" value="P-loop_NTPase"/>
</dbReference>
<evidence type="ECO:0000259" key="5">
    <source>
        <dbReference type="PROSITE" id="PS50893"/>
    </source>
</evidence>
<dbReference type="EMBL" id="AP014682">
    <property type="protein sequence ID" value="BAP86904.1"/>
    <property type="molecule type" value="Genomic_DNA"/>
</dbReference>
<reference evidence="6 7" key="1">
    <citation type="submission" date="2014-11" db="EMBL/GenBank/DDBJ databases">
        <title>Complete genome sequence and analysis of Lactobacillus hokkaidonensis LOOC260T.</title>
        <authorList>
            <person name="Tanizawa Y."/>
            <person name="Tohno M."/>
            <person name="Kaminuma E."/>
            <person name="Nakamura Y."/>
            <person name="Arita M."/>
        </authorList>
    </citation>
    <scope>NUCLEOTIDE SEQUENCE [LARGE SCALE GENOMIC DNA]</scope>
    <source>
        <strain evidence="6 7">LOOC260</strain>
        <plasmid evidence="7">pLOOC260-2 DNA</plasmid>
    </source>
</reference>
<dbReference type="Pfam" id="PF00005">
    <property type="entry name" value="ABC_tran"/>
    <property type="match status" value="1"/>
</dbReference>
<keyword evidence="4 6" id="KW-0067">ATP-binding</keyword>
<dbReference type="SUPFAM" id="SSF52540">
    <property type="entry name" value="P-loop containing nucleoside triphosphate hydrolases"/>
    <property type="match status" value="1"/>
</dbReference>
<dbReference type="PROSITE" id="PS50893">
    <property type="entry name" value="ABC_TRANSPORTER_2"/>
    <property type="match status" value="1"/>
</dbReference>
<gene>
    <name evidence="6" type="ORF">LOOC260_300310</name>
</gene>
<dbReference type="GO" id="GO:0005524">
    <property type="term" value="F:ATP binding"/>
    <property type="evidence" value="ECO:0007669"/>
    <property type="project" value="UniProtKB-KW"/>
</dbReference>
<keyword evidence="6" id="KW-0614">Plasmid</keyword>
<evidence type="ECO:0000313" key="7">
    <source>
        <dbReference type="Proteomes" id="UP000031620"/>
    </source>
</evidence>
<dbReference type="PANTHER" id="PTHR42711:SF5">
    <property type="entry name" value="ABC TRANSPORTER ATP-BINDING PROTEIN NATA"/>
    <property type="match status" value="1"/>
</dbReference>
<keyword evidence="2" id="KW-0813">Transport</keyword>
<dbReference type="Gene3D" id="3.40.50.300">
    <property type="entry name" value="P-loop containing nucleotide triphosphate hydrolases"/>
    <property type="match status" value="1"/>
</dbReference>
<evidence type="ECO:0000256" key="2">
    <source>
        <dbReference type="ARBA" id="ARBA00022448"/>
    </source>
</evidence>
<keyword evidence="3" id="KW-0547">Nucleotide-binding</keyword>